<comment type="cofactor">
    <cofactor evidence="1">
        <name>FMN</name>
        <dbReference type="ChEBI" id="CHEBI:58210"/>
    </cofactor>
</comment>
<evidence type="ECO:0000313" key="12">
    <source>
        <dbReference type="Proteomes" id="UP001163046"/>
    </source>
</evidence>
<gene>
    <name evidence="11" type="primary">HAO1_1</name>
    <name evidence="11" type="ORF">OS493_012025</name>
</gene>
<feature type="active site" description="Proton acceptor" evidence="8">
    <location>
        <position position="211"/>
    </location>
</feature>
<keyword evidence="2 9" id="KW-0285">Flavoprotein</keyword>
<dbReference type="PROSITE" id="PS00557">
    <property type="entry name" value="FMN_HYDROXY_ACID_DH_1"/>
    <property type="match status" value="1"/>
</dbReference>
<comment type="caution">
    <text evidence="11">The sequence shown here is derived from an EMBL/GenBank/DDBJ whole genome shotgun (WGS) entry which is preliminary data.</text>
</comment>
<dbReference type="PANTHER" id="PTHR10578">
    <property type="entry name" value="S -2-HYDROXY-ACID OXIDASE-RELATED"/>
    <property type="match status" value="1"/>
</dbReference>
<dbReference type="PANTHER" id="PTHR10578:SF107">
    <property type="entry name" value="2-HYDROXYACID OXIDASE 1"/>
    <property type="match status" value="1"/>
</dbReference>
<dbReference type="SUPFAM" id="SSF51395">
    <property type="entry name" value="FMN-linked oxidoreductases"/>
    <property type="match status" value="1"/>
</dbReference>
<dbReference type="EMBL" id="MU825401">
    <property type="protein sequence ID" value="KAJ7392365.1"/>
    <property type="molecule type" value="Genomic_DNA"/>
</dbReference>
<dbReference type="Pfam" id="PF01070">
    <property type="entry name" value="FMN_dh"/>
    <property type="match status" value="2"/>
</dbReference>
<comment type="catalytic activity">
    <reaction evidence="7">
        <text>2-hydroxyoctanoate + O2 = 2-oxooctanoate + H2O2</text>
        <dbReference type="Rhea" id="RHEA:67940"/>
        <dbReference type="ChEBI" id="CHEBI:15379"/>
        <dbReference type="ChEBI" id="CHEBI:16240"/>
        <dbReference type="ChEBI" id="CHEBI:133514"/>
        <dbReference type="ChEBI" id="CHEBI:176689"/>
    </reaction>
    <physiologicalReaction direction="left-to-right" evidence="7">
        <dbReference type="Rhea" id="RHEA:67941"/>
    </physiologicalReaction>
</comment>
<dbReference type="PROSITE" id="PS51349">
    <property type="entry name" value="FMN_HYDROXY_ACID_DH_2"/>
    <property type="match status" value="1"/>
</dbReference>
<dbReference type="CDD" id="cd02809">
    <property type="entry name" value="alpha_hydroxyacid_oxid_FMN"/>
    <property type="match status" value="1"/>
</dbReference>
<evidence type="ECO:0000256" key="5">
    <source>
        <dbReference type="ARBA" id="ARBA00024042"/>
    </source>
</evidence>
<dbReference type="EC" id="1.1.3.15" evidence="11"/>
<feature type="binding site" evidence="9">
    <location>
        <begin position="243"/>
        <end position="247"/>
    </location>
    <ligand>
        <name>FMN</name>
        <dbReference type="ChEBI" id="CHEBI:58210"/>
    </ligand>
</feature>
<evidence type="ECO:0000256" key="3">
    <source>
        <dbReference type="ARBA" id="ARBA00022643"/>
    </source>
</evidence>
<feature type="binding site" evidence="9">
    <location>
        <position position="28"/>
    </location>
    <ligand>
        <name>glyoxylate</name>
        <dbReference type="ChEBI" id="CHEBI:36655"/>
    </ligand>
</feature>
<feature type="binding site" evidence="9">
    <location>
        <position position="214"/>
    </location>
    <ligand>
        <name>glyoxylate</name>
        <dbReference type="ChEBI" id="CHEBI:36655"/>
    </ligand>
</feature>
<dbReference type="OrthoDB" id="25826at2759"/>
<keyword evidence="12" id="KW-1185">Reference proteome</keyword>
<dbReference type="InterPro" id="IPR000262">
    <property type="entry name" value="FMN-dep_DH"/>
</dbReference>
<evidence type="ECO:0000256" key="1">
    <source>
        <dbReference type="ARBA" id="ARBA00001917"/>
    </source>
</evidence>
<dbReference type="InterPro" id="IPR008259">
    <property type="entry name" value="FMN_hydac_DH_AS"/>
</dbReference>
<evidence type="ECO:0000313" key="11">
    <source>
        <dbReference type="EMBL" id="KAJ7392365.1"/>
    </source>
</evidence>
<dbReference type="GO" id="GO:0005777">
    <property type="term" value="C:peroxisome"/>
    <property type="evidence" value="ECO:0007669"/>
    <property type="project" value="UniProtKB-ARBA"/>
</dbReference>
<dbReference type="InterPro" id="IPR013785">
    <property type="entry name" value="Aldolase_TIM"/>
</dbReference>
<evidence type="ECO:0000256" key="4">
    <source>
        <dbReference type="ARBA" id="ARBA00023002"/>
    </source>
</evidence>
<dbReference type="PIRSF" id="PIRSF000138">
    <property type="entry name" value="Al-hdrx_acd_dh"/>
    <property type="match status" value="1"/>
</dbReference>
<feature type="binding site" evidence="9">
    <location>
        <position position="114"/>
    </location>
    <ligand>
        <name>glyoxylate</name>
        <dbReference type="ChEBI" id="CHEBI:36655"/>
    </ligand>
</feature>
<dbReference type="AlphaFoldDB" id="A0A9X0A3E8"/>
<feature type="domain" description="FMN hydroxy acid dehydrogenase" evidence="10">
    <location>
        <begin position="2"/>
        <end position="317"/>
    </location>
</feature>
<evidence type="ECO:0000256" key="7">
    <source>
        <dbReference type="ARBA" id="ARBA00029327"/>
    </source>
</evidence>
<sequence length="320" mass="35174">MPNFREPVTMDDLERYAAQHLDKNAFDYFSSGSGDDVTLHENRQAFKRIKLRPRMLRNVSHQDISVTVLGHKLSMPICVFTHSLSGNGASRRRTGHSQSGEFHGHSYGSESILYKQSGRPYGKHKGRANFLLPGHLEFANFLSLKKKKGFRNNGELGYYIGSLLDSSVDWETFDWLRSITSLPFVVKGIYTAEDARLAVQHGAQGILVSNHGGRQLDGVPATIEVLAEIAEAVRGTGVEVYMDGGVRLGTDVLKALALGLERCLLDGLLSGDLLTRESKGVTKVLQMLRDELKVAMALAGCASLKDITPSLVMRHAASHL</sequence>
<reference evidence="11" key="1">
    <citation type="submission" date="2023-01" db="EMBL/GenBank/DDBJ databases">
        <title>Genome assembly of the deep-sea coral Lophelia pertusa.</title>
        <authorList>
            <person name="Herrera S."/>
            <person name="Cordes E."/>
        </authorList>
    </citation>
    <scope>NUCLEOTIDE SEQUENCE</scope>
    <source>
        <strain evidence="11">USNM1676648</strain>
        <tissue evidence="11">Polyp</tissue>
    </source>
</reference>
<evidence type="ECO:0000256" key="6">
    <source>
        <dbReference type="ARBA" id="ARBA00029325"/>
    </source>
</evidence>
<evidence type="ECO:0000259" key="10">
    <source>
        <dbReference type="PROSITE" id="PS51349"/>
    </source>
</evidence>
<feature type="binding site" evidence="9">
    <location>
        <position position="209"/>
    </location>
    <ligand>
        <name>FMN</name>
        <dbReference type="ChEBI" id="CHEBI:58210"/>
    </ligand>
</feature>
<evidence type="ECO:0000256" key="2">
    <source>
        <dbReference type="ARBA" id="ARBA00022630"/>
    </source>
</evidence>
<evidence type="ECO:0000256" key="8">
    <source>
        <dbReference type="PIRSR" id="PIRSR000138-1"/>
    </source>
</evidence>
<keyword evidence="3 9" id="KW-0288">FMN</keyword>
<dbReference type="Gene3D" id="3.20.20.70">
    <property type="entry name" value="Aldolase class I"/>
    <property type="match status" value="2"/>
</dbReference>
<proteinExistence type="inferred from homology"/>
<feature type="binding site" evidence="9">
    <location>
        <position position="211"/>
    </location>
    <ligand>
        <name>glyoxylate</name>
        <dbReference type="ChEBI" id="CHEBI:36655"/>
    </ligand>
</feature>
<evidence type="ECO:0000256" key="9">
    <source>
        <dbReference type="PIRSR" id="PIRSR000138-2"/>
    </source>
</evidence>
<feature type="binding site" evidence="9">
    <location>
        <position position="187"/>
    </location>
    <ligand>
        <name>FMN</name>
        <dbReference type="ChEBI" id="CHEBI:58210"/>
    </ligand>
</feature>
<organism evidence="11 12">
    <name type="scientific">Desmophyllum pertusum</name>
    <dbReference type="NCBI Taxonomy" id="174260"/>
    <lineage>
        <taxon>Eukaryota</taxon>
        <taxon>Metazoa</taxon>
        <taxon>Cnidaria</taxon>
        <taxon>Anthozoa</taxon>
        <taxon>Hexacorallia</taxon>
        <taxon>Scleractinia</taxon>
        <taxon>Caryophylliina</taxon>
        <taxon>Caryophylliidae</taxon>
        <taxon>Desmophyllum</taxon>
    </lineage>
</organism>
<comment type="similarity">
    <text evidence="5">Belongs to the FMN-dependent alpha-hydroxy acid dehydrogenase family.</text>
</comment>
<dbReference type="GO" id="GO:0003973">
    <property type="term" value="F:(S)-2-hydroxy-acid oxidase activity"/>
    <property type="evidence" value="ECO:0007669"/>
    <property type="project" value="UniProtKB-EC"/>
</dbReference>
<protein>
    <submittedName>
        <fullName evidence="11">Hydroxyacid oxidase 1</fullName>
        <ecNumber evidence="11">1.1.3.15</ecNumber>
    </submittedName>
</protein>
<dbReference type="InterPro" id="IPR012133">
    <property type="entry name" value="Alpha-hydoxy_acid_DH_FMN"/>
</dbReference>
<dbReference type="GO" id="GO:0010181">
    <property type="term" value="F:FMN binding"/>
    <property type="evidence" value="ECO:0007669"/>
    <property type="project" value="InterPro"/>
</dbReference>
<comment type="catalytic activity">
    <reaction evidence="6">
        <text>a (2S)-2-hydroxycarboxylate + O2 = a 2-oxocarboxylate + H2O2</text>
        <dbReference type="Rhea" id="RHEA:16789"/>
        <dbReference type="ChEBI" id="CHEBI:15379"/>
        <dbReference type="ChEBI" id="CHEBI:16240"/>
        <dbReference type="ChEBI" id="CHEBI:35179"/>
        <dbReference type="ChEBI" id="CHEBI:58123"/>
        <dbReference type="EC" id="1.1.3.15"/>
    </reaction>
    <physiologicalReaction direction="left-to-right" evidence="6">
        <dbReference type="Rhea" id="RHEA:16790"/>
    </physiologicalReaction>
</comment>
<accession>A0A9X0A3E8</accession>
<keyword evidence="4 11" id="KW-0560">Oxidoreductase</keyword>
<name>A0A9X0A3E8_9CNID</name>
<dbReference type="Proteomes" id="UP001163046">
    <property type="component" value="Unassembled WGS sequence"/>
</dbReference>
<dbReference type="InterPro" id="IPR037396">
    <property type="entry name" value="FMN_HAD"/>
</dbReference>